<evidence type="ECO:0000256" key="2">
    <source>
        <dbReference type="ARBA" id="ARBA00022741"/>
    </source>
</evidence>
<dbReference type="Proteomes" id="UP001521209">
    <property type="component" value="Unassembled WGS sequence"/>
</dbReference>
<gene>
    <name evidence="5" type="ORF">L2A60_07175</name>
</gene>
<name>A0ABS9DXD9_9PROT</name>
<dbReference type="PROSITE" id="PS50893">
    <property type="entry name" value="ABC_TRANSPORTER_2"/>
    <property type="match status" value="1"/>
</dbReference>
<comment type="caution">
    <text evidence="5">The sequence shown here is derived from an EMBL/GenBank/DDBJ whole genome shotgun (WGS) entry which is preliminary data.</text>
</comment>
<keyword evidence="1" id="KW-0813">Transport</keyword>
<proteinExistence type="predicted"/>
<dbReference type="SMART" id="SM00382">
    <property type="entry name" value="AAA"/>
    <property type="match status" value="1"/>
</dbReference>
<evidence type="ECO:0000256" key="3">
    <source>
        <dbReference type="ARBA" id="ARBA00022840"/>
    </source>
</evidence>
<dbReference type="PANTHER" id="PTHR45772:SF7">
    <property type="entry name" value="AMINO ACID ABC TRANSPORTER ATP-BINDING PROTEIN"/>
    <property type="match status" value="1"/>
</dbReference>
<reference evidence="5 6" key="1">
    <citation type="submission" date="2022-01" db="EMBL/GenBank/DDBJ databases">
        <authorList>
            <person name="Won M."/>
            <person name="Kim S.-J."/>
            <person name="Kwon S.-W."/>
        </authorList>
    </citation>
    <scope>NUCLEOTIDE SEQUENCE [LARGE SCALE GENOMIC DNA]</scope>
    <source>
        <strain evidence="5 6">KCTC 23505</strain>
    </source>
</reference>
<protein>
    <submittedName>
        <fullName evidence="5">ABC transporter ATP-binding protein</fullName>
    </submittedName>
</protein>
<sequence length="261" mass="28803">MSALLELAGIGISFGGLRAVDDLSFTVGEGQIVALIGPNGAGKTTVFNMITGVYRPNGGKILWYNHDITGFAPHRIARLGIMRTFQTIRLFSDMSVFENVRAGCHLRTRQHWWQGLAGLPSQRREEAEIADRTSDILKRLDLETVADERAIALPYGVQRRVELARTLIANPKLVILDEPAAGLNDRESAKLNETIFGIRDSGITVLLVEHDMNVVMNVTDHIVVINFGRKIAEGNAATIRNNQQVIEAYLGRDDDETEEAA</sequence>
<feature type="domain" description="ABC transporter" evidence="4">
    <location>
        <begin position="5"/>
        <end position="252"/>
    </location>
</feature>
<dbReference type="Pfam" id="PF00005">
    <property type="entry name" value="ABC_tran"/>
    <property type="match status" value="1"/>
</dbReference>
<dbReference type="Pfam" id="PF12399">
    <property type="entry name" value="BCA_ABC_TP_C"/>
    <property type="match status" value="1"/>
</dbReference>
<dbReference type="CDD" id="cd03219">
    <property type="entry name" value="ABC_Mj1267_LivG_branched"/>
    <property type="match status" value="1"/>
</dbReference>
<dbReference type="InterPro" id="IPR051120">
    <property type="entry name" value="ABC_AA/LPS_Transport"/>
</dbReference>
<evidence type="ECO:0000313" key="5">
    <source>
        <dbReference type="EMBL" id="MCF3946465.1"/>
    </source>
</evidence>
<dbReference type="PANTHER" id="PTHR45772">
    <property type="entry name" value="CONSERVED COMPONENT OF ABC TRANSPORTER FOR NATURAL AMINO ACIDS-RELATED"/>
    <property type="match status" value="1"/>
</dbReference>
<evidence type="ECO:0000256" key="1">
    <source>
        <dbReference type="ARBA" id="ARBA00022448"/>
    </source>
</evidence>
<dbReference type="InterPro" id="IPR003593">
    <property type="entry name" value="AAA+_ATPase"/>
</dbReference>
<organism evidence="5 6">
    <name type="scientific">Acidiphilium iwatense</name>
    <dbReference type="NCBI Taxonomy" id="768198"/>
    <lineage>
        <taxon>Bacteria</taxon>
        <taxon>Pseudomonadati</taxon>
        <taxon>Pseudomonadota</taxon>
        <taxon>Alphaproteobacteria</taxon>
        <taxon>Acetobacterales</taxon>
        <taxon>Acidocellaceae</taxon>
        <taxon>Acidiphilium</taxon>
    </lineage>
</organism>
<dbReference type="GO" id="GO:0005524">
    <property type="term" value="F:ATP binding"/>
    <property type="evidence" value="ECO:0007669"/>
    <property type="project" value="UniProtKB-KW"/>
</dbReference>
<dbReference type="Gene3D" id="3.40.50.300">
    <property type="entry name" value="P-loop containing nucleotide triphosphate hydrolases"/>
    <property type="match status" value="1"/>
</dbReference>
<evidence type="ECO:0000313" key="6">
    <source>
        <dbReference type="Proteomes" id="UP001521209"/>
    </source>
</evidence>
<dbReference type="RefSeq" id="WP_235703698.1">
    <property type="nucleotide sequence ID" value="NZ_JAKGBZ010000010.1"/>
</dbReference>
<dbReference type="InterPro" id="IPR003439">
    <property type="entry name" value="ABC_transporter-like_ATP-bd"/>
</dbReference>
<dbReference type="InterPro" id="IPR032823">
    <property type="entry name" value="BCA_ABC_TP_C"/>
</dbReference>
<evidence type="ECO:0000259" key="4">
    <source>
        <dbReference type="PROSITE" id="PS50893"/>
    </source>
</evidence>
<keyword evidence="6" id="KW-1185">Reference proteome</keyword>
<dbReference type="EMBL" id="JAKGBZ010000010">
    <property type="protein sequence ID" value="MCF3946465.1"/>
    <property type="molecule type" value="Genomic_DNA"/>
</dbReference>
<accession>A0ABS9DXD9</accession>
<keyword evidence="3 5" id="KW-0067">ATP-binding</keyword>
<keyword evidence="2" id="KW-0547">Nucleotide-binding</keyword>
<dbReference type="SUPFAM" id="SSF52540">
    <property type="entry name" value="P-loop containing nucleoside triphosphate hydrolases"/>
    <property type="match status" value="1"/>
</dbReference>
<dbReference type="InterPro" id="IPR027417">
    <property type="entry name" value="P-loop_NTPase"/>
</dbReference>